<dbReference type="Pfam" id="PF00563">
    <property type="entry name" value="EAL"/>
    <property type="match status" value="1"/>
</dbReference>
<dbReference type="RefSeq" id="WP_216239661.1">
    <property type="nucleotide sequence ID" value="NZ_JABACJ020000002.1"/>
</dbReference>
<dbReference type="PROSITE" id="PS50887">
    <property type="entry name" value="GGDEF"/>
    <property type="match status" value="1"/>
</dbReference>
<proteinExistence type="predicted"/>
<dbReference type="InterPro" id="IPR000160">
    <property type="entry name" value="GGDEF_dom"/>
</dbReference>
<dbReference type="PANTHER" id="PTHR33121:SF70">
    <property type="entry name" value="SIGNALING PROTEIN YKOW"/>
    <property type="match status" value="1"/>
</dbReference>
<dbReference type="InterPro" id="IPR001633">
    <property type="entry name" value="EAL_dom"/>
</dbReference>
<feature type="domain" description="GGDEF" evidence="3">
    <location>
        <begin position="203"/>
        <end position="331"/>
    </location>
</feature>
<dbReference type="Proteomes" id="UP000723714">
    <property type="component" value="Unassembled WGS sequence"/>
</dbReference>
<feature type="domain" description="EAL" evidence="2">
    <location>
        <begin position="340"/>
        <end position="586"/>
    </location>
</feature>
<name>A0ABS6D063_9FIRM</name>
<feature type="coiled-coil region" evidence="1">
    <location>
        <begin position="137"/>
        <end position="178"/>
    </location>
</feature>
<evidence type="ECO:0000259" key="2">
    <source>
        <dbReference type="PROSITE" id="PS50883"/>
    </source>
</evidence>
<gene>
    <name evidence="4" type="ORF">HGO97_003970</name>
</gene>
<reference evidence="4 5" key="1">
    <citation type="submission" date="2021-06" db="EMBL/GenBank/DDBJ databases">
        <title>Faecalicatena sp. nov. isolated from porcine feces.</title>
        <authorList>
            <person name="Oh B.S."/>
            <person name="Lee J.H."/>
        </authorList>
    </citation>
    <scope>NUCLEOTIDE SEQUENCE [LARGE SCALE GENOMIC DNA]</scope>
    <source>
        <strain evidence="4 5">AGMB00832</strain>
    </source>
</reference>
<dbReference type="InterPro" id="IPR050706">
    <property type="entry name" value="Cyclic-di-GMP_PDE-like"/>
</dbReference>
<dbReference type="SMART" id="SM00052">
    <property type="entry name" value="EAL"/>
    <property type="match status" value="1"/>
</dbReference>
<evidence type="ECO:0000313" key="5">
    <source>
        <dbReference type="Proteomes" id="UP000723714"/>
    </source>
</evidence>
<keyword evidence="1" id="KW-0175">Coiled coil</keyword>
<accession>A0ABS6D063</accession>
<dbReference type="CDD" id="cd01948">
    <property type="entry name" value="EAL"/>
    <property type="match status" value="1"/>
</dbReference>
<dbReference type="Pfam" id="PF00990">
    <property type="entry name" value="GGDEF"/>
    <property type="match status" value="1"/>
</dbReference>
<organism evidence="4 5">
    <name type="scientific">Faecalicatena faecalis</name>
    <dbReference type="NCBI Taxonomy" id="2726362"/>
    <lineage>
        <taxon>Bacteria</taxon>
        <taxon>Bacillati</taxon>
        <taxon>Bacillota</taxon>
        <taxon>Clostridia</taxon>
        <taxon>Lachnospirales</taxon>
        <taxon>Lachnospiraceae</taxon>
        <taxon>Faecalicatena</taxon>
    </lineage>
</organism>
<dbReference type="PANTHER" id="PTHR33121">
    <property type="entry name" value="CYCLIC DI-GMP PHOSPHODIESTERASE PDEF"/>
    <property type="match status" value="1"/>
</dbReference>
<evidence type="ECO:0000256" key="1">
    <source>
        <dbReference type="SAM" id="Coils"/>
    </source>
</evidence>
<dbReference type="EMBL" id="JABACJ020000002">
    <property type="protein sequence ID" value="MBU3874970.1"/>
    <property type="molecule type" value="Genomic_DNA"/>
</dbReference>
<keyword evidence="5" id="KW-1185">Reference proteome</keyword>
<comment type="caution">
    <text evidence="4">The sequence shown here is derived from an EMBL/GenBank/DDBJ whole genome shotgun (WGS) entry which is preliminary data.</text>
</comment>
<dbReference type="PROSITE" id="PS50883">
    <property type="entry name" value="EAL"/>
    <property type="match status" value="1"/>
</dbReference>
<sequence length="586" mass="67846">MMIGFIAFCDMRGNVERIIHSVPEDFLRKGMNVGSVFEDAARFGRLLEKSGQRTVSDYMELKQEELLTGPACAVQNRAGIQMAAMTLKKSQNHLLCLIYSTQDNPVRSVKWIEQCIALYEEPEFAEPKEYGQGYYEIQRMNNQLINYQRTLAKTNAELKRILEEAREAKYTIEILERDPLTNLYMENVFYDRAEALLKAEPEMEFDVIAMDVERFKIVNDVFGRAAGNRLLTDLALCLQGSQTKEPSLFTRARADMFFALVPRDEGMHENLRCNIENLLENYPLSMRLEVKIGIYQMDDRTLPVPGMCDRAYLASESIKGVFGSSIAFYNESLRERLLFEQRILNTMEDSLKRGDFQIYLQPKVEIATGKLIGAEVLVRWIHPEFGLISPGDFIPIFENNGFIYSMDLLVWEKACALLRKWKDEKRECIPLSVNVSRRDIYHEDMIQNLSDMIQKYRIQPEELHLEITESAYVKNSQQMREVIMRLRKLGFIIEMDDFGKGYSSLNTLSELPVDVLKMDLEFLRQGENTKQREQIMQFVINLANEFKVLVIAEGVERADQADLLKTMGCRYAQGYLFGRPVPSEEF</sequence>
<protein>
    <submittedName>
        <fullName evidence="4">GGDEF domain-containing phosphodiesterase</fullName>
    </submittedName>
</protein>
<evidence type="ECO:0000313" key="4">
    <source>
        <dbReference type="EMBL" id="MBU3874970.1"/>
    </source>
</evidence>
<evidence type="ECO:0000259" key="3">
    <source>
        <dbReference type="PROSITE" id="PS50887"/>
    </source>
</evidence>
<dbReference type="SMART" id="SM00267">
    <property type="entry name" value="GGDEF"/>
    <property type="match status" value="1"/>
</dbReference>